<dbReference type="GO" id="GO:0003954">
    <property type="term" value="F:NADH dehydrogenase activity"/>
    <property type="evidence" value="ECO:0007669"/>
    <property type="project" value="TreeGrafter"/>
</dbReference>
<feature type="transmembrane region" description="Helical" evidence="10">
    <location>
        <begin position="57"/>
        <end position="75"/>
    </location>
</feature>
<dbReference type="Pfam" id="PF00662">
    <property type="entry name" value="Proton_antipo_N"/>
    <property type="match status" value="1"/>
</dbReference>
<keyword evidence="10" id="KW-0813">Transport</keyword>
<evidence type="ECO:0000256" key="1">
    <source>
        <dbReference type="ARBA" id="ARBA00003257"/>
    </source>
</evidence>
<feature type="transmembrane region" description="Helical" evidence="10">
    <location>
        <begin position="262"/>
        <end position="283"/>
    </location>
</feature>
<evidence type="ECO:0000256" key="2">
    <source>
        <dbReference type="ARBA" id="ARBA00004141"/>
    </source>
</evidence>
<evidence type="ECO:0000259" key="11">
    <source>
        <dbReference type="Pfam" id="PF00361"/>
    </source>
</evidence>
<comment type="similarity">
    <text evidence="10">Belongs to the complex I subunit 5 family.</text>
</comment>
<keyword evidence="10" id="KW-0520">NAD</keyword>
<organism evidence="13">
    <name type="scientific">Lasioglossum lativentre</name>
    <dbReference type="NCBI Taxonomy" id="88531"/>
    <lineage>
        <taxon>Eukaryota</taxon>
        <taxon>Metazoa</taxon>
        <taxon>Ecdysozoa</taxon>
        <taxon>Arthropoda</taxon>
        <taxon>Hexapoda</taxon>
        <taxon>Insecta</taxon>
        <taxon>Pterygota</taxon>
        <taxon>Neoptera</taxon>
        <taxon>Endopterygota</taxon>
        <taxon>Hymenoptera</taxon>
        <taxon>Apocrita</taxon>
        <taxon>Aculeata</taxon>
        <taxon>Apoidea</taxon>
        <taxon>Anthophila</taxon>
        <taxon>Halictidae</taxon>
        <taxon>Halictinae</taxon>
        <taxon>Halictini</taxon>
        <taxon>Lasioglossum</taxon>
        <taxon>Lasioglossum</taxon>
    </lineage>
</organism>
<evidence type="ECO:0000256" key="6">
    <source>
        <dbReference type="ARBA" id="ARBA00022982"/>
    </source>
</evidence>
<evidence type="ECO:0000256" key="9">
    <source>
        <dbReference type="ARBA" id="ARBA00049551"/>
    </source>
</evidence>
<dbReference type="Pfam" id="PF00361">
    <property type="entry name" value="Proton_antipo_M"/>
    <property type="match status" value="1"/>
</dbReference>
<feature type="domain" description="NADH:quinone oxidoreductase/Mrp antiporter transmembrane" evidence="11">
    <location>
        <begin position="104"/>
        <end position="379"/>
    </location>
</feature>
<keyword evidence="10 13" id="KW-0496">Mitochondrion</keyword>
<evidence type="ECO:0000256" key="8">
    <source>
        <dbReference type="ARBA" id="ARBA00023136"/>
    </source>
</evidence>
<dbReference type="InterPro" id="IPR003945">
    <property type="entry name" value="NU5C-like"/>
</dbReference>
<feature type="transmembrane region" description="Helical" evidence="10">
    <location>
        <begin position="6"/>
        <end position="26"/>
    </location>
</feature>
<evidence type="ECO:0000256" key="4">
    <source>
        <dbReference type="ARBA" id="ARBA00021096"/>
    </source>
</evidence>
<dbReference type="PANTHER" id="PTHR42829:SF2">
    <property type="entry name" value="NADH-UBIQUINONE OXIDOREDUCTASE CHAIN 5"/>
    <property type="match status" value="1"/>
</dbReference>
<dbReference type="InterPro" id="IPR001516">
    <property type="entry name" value="Proton_antipo_N"/>
</dbReference>
<dbReference type="PANTHER" id="PTHR42829">
    <property type="entry name" value="NADH-UBIQUINONE OXIDOREDUCTASE CHAIN 5"/>
    <property type="match status" value="1"/>
</dbReference>
<name>A0A0S2LTY9_9HYME</name>
<dbReference type="EMBL" id="KT164682">
    <property type="protein sequence ID" value="ALO64869.1"/>
    <property type="molecule type" value="Genomic_DNA"/>
</dbReference>
<dbReference type="GO" id="GO:0042773">
    <property type="term" value="P:ATP synthesis coupled electron transport"/>
    <property type="evidence" value="ECO:0007669"/>
    <property type="project" value="InterPro"/>
</dbReference>
<feature type="transmembrane region" description="Helical" evidence="10">
    <location>
        <begin position="206"/>
        <end position="224"/>
    </location>
</feature>
<evidence type="ECO:0000256" key="7">
    <source>
        <dbReference type="ARBA" id="ARBA00022989"/>
    </source>
</evidence>
<feature type="transmembrane region" description="Helical" evidence="10">
    <location>
        <begin position="87"/>
        <end position="104"/>
    </location>
</feature>
<evidence type="ECO:0000256" key="3">
    <source>
        <dbReference type="ARBA" id="ARBA00012944"/>
    </source>
</evidence>
<dbReference type="PRINTS" id="PR01434">
    <property type="entry name" value="NADHDHGNASE5"/>
</dbReference>
<dbReference type="GO" id="GO:0015990">
    <property type="term" value="P:electron transport coupled proton transport"/>
    <property type="evidence" value="ECO:0007669"/>
    <property type="project" value="TreeGrafter"/>
</dbReference>
<keyword evidence="7 10" id="KW-1133">Transmembrane helix</keyword>
<accession>A0A0S2LTY9</accession>
<comment type="subcellular location">
    <subcellularLocation>
        <location evidence="2">Membrane</location>
        <topology evidence="2">Multi-pass membrane protein</topology>
    </subcellularLocation>
</comment>
<evidence type="ECO:0000256" key="10">
    <source>
        <dbReference type="RuleBase" id="RU003404"/>
    </source>
</evidence>
<feature type="transmembrane region" description="Helical" evidence="10">
    <location>
        <begin position="472"/>
        <end position="491"/>
    </location>
</feature>
<comment type="function">
    <text evidence="1">Core subunit of the mitochondrial membrane respiratory chain NADH dehydrogenase (Complex I) that is believed to belong to the minimal assembly required for catalysis. Complex I functions in the transfer of electrons from NADH to the respiratory chain. The immediate electron acceptor for the enzyme is believed to be ubiquinone.</text>
</comment>
<feature type="transmembrane region" description="Helical" evidence="10">
    <location>
        <begin position="168"/>
        <end position="185"/>
    </location>
</feature>
<feature type="transmembrane region" description="Helical" evidence="10">
    <location>
        <begin position="534"/>
        <end position="556"/>
    </location>
</feature>
<comment type="catalytic activity">
    <reaction evidence="9 10">
        <text>a ubiquinone + NADH + 5 H(+)(in) = a ubiquinol + NAD(+) + 4 H(+)(out)</text>
        <dbReference type="Rhea" id="RHEA:29091"/>
        <dbReference type="Rhea" id="RHEA-COMP:9565"/>
        <dbReference type="Rhea" id="RHEA-COMP:9566"/>
        <dbReference type="ChEBI" id="CHEBI:15378"/>
        <dbReference type="ChEBI" id="CHEBI:16389"/>
        <dbReference type="ChEBI" id="CHEBI:17976"/>
        <dbReference type="ChEBI" id="CHEBI:57540"/>
        <dbReference type="ChEBI" id="CHEBI:57945"/>
        <dbReference type="EC" id="7.1.1.2"/>
    </reaction>
</comment>
<geneLocation type="mitochondrion" evidence="13"/>
<feature type="transmembrane region" description="Helical" evidence="10">
    <location>
        <begin position="329"/>
        <end position="348"/>
    </location>
</feature>
<keyword evidence="6" id="KW-0249">Electron transport</keyword>
<dbReference type="GO" id="GO:0016020">
    <property type="term" value="C:membrane"/>
    <property type="evidence" value="ECO:0007669"/>
    <property type="project" value="UniProtKB-SubCell"/>
</dbReference>
<keyword evidence="10" id="KW-0830">Ubiquinone</keyword>
<dbReference type="AlphaFoldDB" id="A0A0S2LTY9"/>
<gene>
    <name evidence="13" type="primary">ND5</name>
</gene>
<feature type="transmembrane region" description="Helical" evidence="10">
    <location>
        <begin position="448"/>
        <end position="465"/>
    </location>
</feature>
<keyword evidence="5 10" id="KW-0812">Transmembrane</keyword>
<evidence type="ECO:0000259" key="12">
    <source>
        <dbReference type="Pfam" id="PF00662"/>
    </source>
</evidence>
<protein>
    <recommendedName>
        <fullName evidence="4 10">NADH-ubiquinone oxidoreductase chain 5</fullName>
        <ecNumber evidence="3 10">7.1.1.2</ecNumber>
    </recommendedName>
</protein>
<reference evidence="13" key="1">
    <citation type="submission" date="2015-06" db="EMBL/GenBank/DDBJ databases">
        <title>High-throughput detection of wild bee species with mitogenome skimming and resequencing (mt-S/R).</title>
        <authorList>
            <person name="Tang M."/>
            <person name="Hardman C."/>
            <person name="Ji Y."/>
            <person name="Meng G."/>
            <person name="Liu S."/>
            <person name="Tan M."/>
            <person name="Yang S."/>
            <person name="Yang C."/>
            <person name="Moss E."/>
            <person name="Nevard T."/>
            <person name="Potts S.G."/>
            <person name="Zhou X."/>
            <person name="Yu D.W."/>
        </authorList>
    </citation>
    <scope>NUCLEOTIDE SEQUENCE</scope>
</reference>
<feature type="transmembrane region" description="Helical" evidence="10">
    <location>
        <begin position="368"/>
        <end position="385"/>
    </location>
</feature>
<dbReference type="OrthoDB" id="7697589at2759"/>
<feature type="transmembrane region" description="Helical" evidence="10">
    <location>
        <begin position="236"/>
        <end position="255"/>
    </location>
</feature>
<proteinExistence type="inferred from homology"/>
<feature type="domain" description="NADH-Ubiquinone oxidoreductase (complex I) chain 5 N-terminal" evidence="12">
    <location>
        <begin position="40"/>
        <end position="87"/>
    </location>
</feature>
<keyword evidence="8 10" id="KW-0472">Membrane</keyword>
<comment type="function">
    <text evidence="10">Core subunit of the mitochondrial membrane respiratory chain NADH dehydrogenase (Complex I) which catalyzes electron transfer from NADH through the respiratory chain, using ubiquinone as an electron acceptor. Essential for the catalytic activity and assembly of complex I.</text>
</comment>
<sequence>MYSLIIYGMFMLMGGLLMLLVSMYMYMNKMTLILEWMIFMISGMKFNYMIYLDYMSLMFMSVVMIISFFIMIYSMDYMSGDKYMNRFKYLLLLFIFSMCLMILSPSILSILLGWDGLGLISYCLVIYYQNKNAYNSGMVTILCNRLGDVGLLLLVGMCSYMGSWNLMLYSMSLMMMICLVIAMITKSAQMPFSIWLPAAMTAPTPISSLVHSSTLVTAGVYLLIRYNKFFSMEVKSYIIFISSLTMLMAGLMANYENNFKKIIALSTLSQLGFMMSVLGMGMVELGFCHLLIHAFFKSLMFMCVGEFIHSSMNNQDLRKFKGMGFLSPFKGIVFLYSLMNLSGFPFISGFYSKDLILEFMSISSSNKLVIYMLMVATIFTLNYTVRITKLLYNYYLGVYSYQYVGDDWGYMNMCKFFMLMIVILFGYFYMSLLNYYGFMITNYDKLTLSLIYFMSWSVTVSFSYSRKMIMKFYYLSFIMSMFYSIYLYKIIYLNFLKYMLMYDKFNEKWLDKMLGVNMKKMFYLQKIYPLMNKWVYSIHMMKLMKFYVILLIYWLLINN</sequence>
<dbReference type="InterPro" id="IPR001750">
    <property type="entry name" value="ND/Mrp_TM"/>
</dbReference>
<feature type="transmembrane region" description="Helical" evidence="10">
    <location>
        <begin position="142"/>
        <end position="162"/>
    </location>
</feature>
<dbReference type="GO" id="GO:0008137">
    <property type="term" value="F:NADH dehydrogenase (ubiquinone) activity"/>
    <property type="evidence" value="ECO:0007669"/>
    <property type="project" value="UniProtKB-EC"/>
</dbReference>
<dbReference type="EC" id="7.1.1.2" evidence="3 10"/>
<feature type="transmembrane region" description="Helical" evidence="10">
    <location>
        <begin position="416"/>
        <end position="436"/>
    </location>
</feature>
<evidence type="ECO:0000313" key="13">
    <source>
        <dbReference type="EMBL" id="ALO64869.1"/>
    </source>
</evidence>
<evidence type="ECO:0000256" key="5">
    <source>
        <dbReference type="ARBA" id="ARBA00022692"/>
    </source>
</evidence>